<comment type="cofactor">
    <cofactor evidence="1 11">
        <name>Zn(2+)</name>
        <dbReference type="ChEBI" id="CHEBI:29105"/>
    </cofactor>
</comment>
<sequence length="444" mass="47592">MTAFLSALFWFVVTLGVLVTFHEFGHFWVARRCGVKVVRFSVGFGRALWSRKAKDGTEYQLAMLPLGGYVKMLDEREDEVAPADRDAAFNRQHVLKRIAIVLAGPMANLILCVALLWSAYLIGVPELAPVVGQTRGIAADSGLREGDRILRVGDQATGSWDEVITPLFLAAVDRRALPLEVRDASGVVHQRRLALDRLPADFDQARLLEVMGLIPSAAQDGPTVGLVLDGSAARGVLLPGDVILSLNDQPIARFSAIKPLMQKFSAQGQPVRVVYRRGEAVAQATISPKLSEIEGKSVWLLGIGPVTHVQVTRYALLPALQAALQMTGIKTRETLGVLARLVSGKASPKNLSGAIGIAQAAKAEASGGAGRLLLFMASLSLMLCILNLLPIPVLDGGHLLYYLIELVSGRPVSESVMVAGQYAGLAVLAGLIILANFNDLLRSF</sequence>
<keyword evidence="8 11" id="KW-1133">Transmembrane helix</keyword>
<feature type="transmembrane region" description="Helical" evidence="11">
    <location>
        <begin position="98"/>
        <end position="120"/>
    </location>
</feature>
<dbReference type="Gene3D" id="2.30.42.10">
    <property type="match status" value="2"/>
</dbReference>
<evidence type="ECO:0000313" key="14">
    <source>
        <dbReference type="Proteomes" id="UP000029385"/>
    </source>
</evidence>
<evidence type="ECO:0000259" key="12">
    <source>
        <dbReference type="SMART" id="SM00228"/>
    </source>
</evidence>
<dbReference type="GO" id="GO:0004222">
    <property type="term" value="F:metalloendopeptidase activity"/>
    <property type="evidence" value="ECO:0007669"/>
    <property type="project" value="InterPro"/>
</dbReference>
<dbReference type="AlphaFoldDB" id="A0A091APS6"/>
<evidence type="ECO:0000256" key="1">
    <source>
        <dbReference type="ARBA" id="ARBA00001947"/>
    </source>
</evidence>
<feature type="domain" description="PDZ" evidence="12">
    <location>
        <begin position="107"/>
        <end position="185"/>
    </location>
</feature>
<evidence type="ECO:0000256" key="4">
    <source>
        <dbReference type="ARBA" id="ARBA00022670"/>
    </source>
</evidence>
<keyword evidence="6 11" id="KW-0378">Hydrolase</keyword>
<evidence type="ECO:0000256" key="5">
    <source>
        <dbReference type="ARBA" id="ARBA00022692"/>
    </source>
</evidence>
<evidence type="ECO:0000256" key="3">
    <source>
        <dbReference type="ARBA" id="ARBA00007931"/>
    </source>
</evidence>
<gene>
    <name evidence="13" type="ORF">N789_05740</name>
</gene>
<feature type="transmembrane region" description="Helical" evidence="11">
    <location>
        <begin position="372"/>
        <end position="394"/>
    </location>
</feature>
<keyword evidence="5 11" id="KW-0812">Transmembrane</keyword>
<organism evidence="13 14">
    <name type="scientific">Arenimonas oryziterrae DSM 21050 = YC6267</name>
    <dbReference type="NCBI Taxonomy" id="1121015"/>
    <lineage>
        <taxon>Bacteria</taxon>
        <taxon>Pseudomonadati</taxon>
        <taxon>Pseudomonadota</taxon>
        <taxon>Gammaproteobacteria</taxon>
        <taxon>Lysobacterales</taxon>
        <taxon>Lysobacteraceae</taxon>
        <taxon>Arenimonas</taxon>
    </lineage>
</organism>
<feature type="domain" description="PDZ" evidence="12">
    <location>
        <begin position="209"/>
        <end position="279"/>
    </location>
</feature>
<dbReference type="GO" id="GO:0046872">
    <property type="term" value="F:metal ion binding"/>
    <property type="evidence" value="ECO:0007669"/>
    <property type="project" value="UniProtKB-KW"/>
</dbReference>
<dbReference type="Proteomes" id="UP000029385">
    <property type="component" value="Unassembled WGS sequence"/>
</dbReference>
<dbReference type="GO" id="GO:0006508">
    <property type="term" value="P:proteolysis"/>
    <property type="evidence" value="ECO:0007669"/>
    <property type="project" value="UniProtKB-KW"/>
</dbReference>
<comment type="caution">
    <text evidence="13">The sequence shown here is derived from an EMBL/GenBank/DDBJ whole genome shotgun (WGS) entry which is preliminary data.</text>
</comment>
<evidence type="ECO:0000313" key="13">
    <source>
        <dbReference type="EMBL" id="KFN41376.1"/>
    </source>
</evidence>
<evidence type="ECO:0000256" key="9">
    <source>
        <dbReference type="ARBA" id="ARBA00023049"/>
    </source>
</evidence>
<dbReference type="PANTHER" id="PTHR42837:SF2">
    <property type="entry name" value="MEMBRANE METALLOPROTEASE ARASP2, CHLOROPLASTIC-RELATED"/>
    <property type="match status" value="1"/>
</dbReference>
<dbReference type="NCBIfam" id="TIGR00054">
    <property type="entry name" value="RIP metalloprotease RseP"/>
    <property type="match status" value="1"/>
</dbReference>
<dbReference type="Pfam" id="PF02163">
    <property type="entry name" value="Peptidase_M50"/>
    <property type="match status" value="1"/>
</dbReference>
<dbReference type="PANTHER" id="PTHR42837">
    <property type="entry name" value="REGULATOR OF SIGMA-E PROTEASE RSEP"/>
    <property type="match status" value="1"/>
</dbReference>
<dbReference type="InterPro" id="IPR008915">
    <property type="entry name" value="Peptidase_M50"/>
</dbReference>
<dbReference type="InterPro" id="IPR004387">
    <property type="entry name" value="Pept_M50_Zn"/>
</dbReference>
<dbReference type="PATRIC" id="fig|1121015.4.peg.2813"/>
<evidence type="ECO:0000256" key="7">
    <source>
        <dbReference type="ARBA" id="ARBA00022833"/>
    </source>
</evidence>
<feature type="transmembrane region" description="Helical" evidence="11">
    <location>
        <begin position="415"/>
        <end position="437"/>
    </location>
</feature>
<comment type="similarity">
    <text evidence="3 11">Belongs to the peptidase M50B family.</text>
</comment>
<dbReference type="GO" id="GO:0016020">
    <property type="term" value="C:membrane"/>
    <property type="evidence" value="ECO:0007669"/>
    <property type="project" value="UniProtKB-SubCell"/>
</dbReference>
<dbReference type="EC" id="3.4.24.-" evidence="11"/>
<dbReference type="STRING" id="1121015.GCA_000420545_00416"/>
<name>A0A091APS6_9GAMM</name>
<reference evidence="13 14" key="1">
    <citation type="submission" date="2013-09" db="EMBL/GenBank/DDBJ databases">
        <title>Genome sequencing of Arenimonas oryziterrae.</title>
        <authorList>
            <person name="Chen F."/>
            <person name="Wang G."/>
        </authorList>
    </citation>
    <scope>NUCLEOTIDE SEQUENCE [LARGE SCALE GENOMIC DNA]</scope>
    <source>
        <strain evidence="13 14">YC6267</strain>
    </source>
</reference>
<dbReference type="SMART" id="SM00228">
    <property type="entry name" value="PDZ"/>
    <property type="match status" value="2"/>
</dbReference>
<dbReference type="OrthoDB" id="9782003at2"/>
<evidence type="ECO:0000256" key="6">
    <source>
        <dbReference type="ARBA" id="ARBA00022801"/>
    </source>
</evidence>
<dbReference type="EMBL" id="AVCI01000045">
    <property type="protein sequence ID" value="KFN41376.1"/>
    <property type="molecule type" value="Genomic_DNA"/>
</dbReference>
<dbReference type="SUPFAM" id="SSF50156">
    <property type="entry name" value="PDZ domain-like"/>
    <property type="match status" value="2"/>
</dbReference>
<accession>A0A091APS6</accession>
<comment type="subcellular location">
    <subcellularLocation>
        <location evidence="2">Membrane</location>
        <topology evidence="2">Multi-pass membrane protein</topology>
    </subcellularLocation>
</comment>
<keyword evidence="14" id="KW-1185">Reference proteome</keyword>
<dbReference type="eggNOG" id="COG0750">
    <property type="taxonomic scope" value="Bacteria"/>
</dbReference>
<evidence type="ECO:0000256" key="2">
    <source>
        <dbReference type="ARBA" id="ARBA00004141"/>
    </source>
</evidence>
<keyword evidence="11" id="KW-0479">Metal-binding</keyword>
<keyword evidence="4" id="KW-0645">Protease</keyword>
<proteinExistence type="inferred from homology"/>
<dbReference type="InterPro" id="IPR036034">
    <property type="entry name" value="PDZ_sf"/>
</dbReference>
<dbReference type="RefSeq" id="WP_022968076.1">
    <property type="nucleotide sequence ID" value="NZ_ATVD01000001.1"/>
</dbReference>
<keyword evidence="9 11" id="KW-0482">Metalloprotease</keyword>
<keyword evidence="10 11" id="KW-0472">Membrane</keyword>
<dbReference type="CDD" id="cd06163">
    <property type="entry name" value="S2P-M50_PDZ_RseP-like"/>
    <property type="match status" value="1"/>
</dbReference>
<evidence type="ECO:0000256" key="8">
    <source>
        <dbReference type="ARBA" id="ARBA00022989"/>
    </source>
</evidence>
<keyword evidence="7 11" id="KW-0862">Zinc</keyword>
<protein>
    <recommendedName>
        <fullName evidence="11">Zinc metalloprotease</fullName>
        <ecNumber evidence="11">3.4.24.-</ecNumber>
    </recommendedName>
</protein>
<evidence type="ECO:0000256" key="10">
    <source>
        <dbReference type="ARBA" id="ARBA00023136"/>
    </source>
</evidence>
<dbReference type="InterPro" id="IPR001478">
    <property type="entry name" value="PDZ"/>
</dbReference>
<evidence type="ECO:0000256" key="11">
    <source>
        <dbReference type="RuleBase" id="RU362031"/>
    </source>
</evidence>
<feature type="transmembrane region" description="Helical" evidence="11">
    <location>
        <begin position="6"/>
        <end position="29"/>
    </location>
</feature>